<gene>
    <name evidence="13" type="ORF">A1Q1_01182</name>
</gene>
<feature type="compositionally biased region" description="Polar residues" evidence="10">
    <location>
        <begin position="318"/>
        <end position="330"/>
    </location>
</feature>
<dbReference type="GO" id="GO:1902600">
    <property type="term" value="P:proton transmembrane transport"/>
    <property type="evidence" value="ECO:0007669"/>
    <property type="project" value="InterPro"/>
</dbReference>
<dbReference type="InterPro" id="IPR006153">
    <property type="entry name" value="Cation/H_exchanger_TM"/>
</dbReference>
<dbReference type="Gene3D" id="1.20.1530.20">
    <property type="match status" value="2"/>
</dbReference>
<proteinExistence type="predicted"/>
<feature type="domain" description="Cation/H+ exchanger transmembrane" evidence="12">
    <location>
        <begin position="351"/>
        <end position="472"/>
    </location>
</feature>
<keyword evidence="9" id="KW-0739">Sodium transport</keyword>
<accession>J6EYF4</accession>
<dbReference type="PANTHER" id="PTHR43562:SF3">
    <property type="entry name" value="SODIUM ION_PROTON EXCHANGER (EUROFUNG)"/>
    <property type="match status" value="1"/>
</dbReference>
<evidence type="ECO:0000256" key="10">
    <source>
        <dbReference type="SAM" id="MobiDB-lite"/>
    </source>
</evidence>
<sequence length="484" mass="50668">MWSFQYHEPSTTAALILVSFLYLLNVFGWFAQVLLSCGLLGQIFLGIIYGTPLAGLLPQSLEESLVGIGYVGLLLIIFEGKCTEHESAVISQTGGMQSSLMHLKATLGLSVAVALTGILAPMALSFTLMPMSGAPALHAFAAGSSLASTSLGTVLGVLAPSVLGFDLRRTMLGATLLSAAIMDDVAAFVISKVLQVIGAGAGGAELGRNIGRTLGVTLGIAFAAAVLARWVLKPAYLWLLARPTLWRGKSWGGTHLLIAINAALFTGAVAVAGYAGTSLLYGVYVSGLCIAYMCDSDVSADMGTGLPLAESNAPRLGQPTSEPATTNETSTMAVEEEVSELSLIDAFDATVPPVLNTLLLPIFFGSIGYSIPFIPLWRGTIIWKGIIYAVLMTAGKMVCGAWIFALHGQKAWRAAVFLGMAMVARGEIGLLISQIALHTPDPLLSDDEFLIVTWGIILCTIVGPLAVGLLVKRWGKLVLAGGLD</sequence>
<dbReference type="Proteomes" id="UP000002748">
    <property type="component" value="Unassembled WGS sequence"/>
</dbReference>
<protein>
    <submittedName>
        <fullName evidence="13">Sodium-hydrogen antiporter</fullName>
    </submittedName>
</protein>
<evidence type="ECO:0000313" key="14">
    <source>
        <dbReference type="Proteomes" id="UP000002748"/>
    </source>
</evidence>
<feature type="domain" description="Cation/H+ exchanger transmembrane" evidence="12">
    <location>
        <begin position="38"/>
        <end position="291"/>
    </location>
</feature>
<dbReference type="AlphaFoldDB" id="J6EYF4"/>
<dbReference type="EMBL" id="ALBS01000161">
    <property type="protein sequence ID" value="EJT49684.1"/>
    <property type="molecule type" value="Genomic_DNA"/>
</dbReference>
<evidence type="ECO:0000256" key="9">
    <source>
        <dbReference type="ARBA" id="ARBA00023201"/>
    </source>
</evidence>
<evidence type="ECO:0000256" key="6">
    <source>
        <dbReference type="ARBA" id="ARBA00023053"/>
    </source>
</evidence>
<evidence type="ECO:0000256" key="2">
    <source>
        <dbReference type="ARBA" id="ARBA00022448"/>
    </source>
</evidence>
<dbReference type="PANTHER" id="PTHR43562">
    <property type="entry name" value="NAPA-TYPE SODIUM/HYDROGEN ANTIPORTER"/>
    <property type="match status" value="1"/>
</dbReference>
<keyword evidence="2" id="KW-0813">Transport</keyword>
<dbReference type="RefSeq" id="XP_014180932.1">
    <property type="nucleotide sequence ID" value="XM_014325457.1"/>
</dbReference>
<dbReference type="HOGENOM" id="CLU_024407_1_0_1"/>
<keyword evidence="4 11" id="KW-0812">Transmembrane</keyword>
<feature type="transmembrane region" description="Helical" evidence="11">
    <location>
        <begin position="136"/>
        <end position="159"/>
    </location>
</feature>
<keyword evidence="8 11" id="KW-0472">Membrane</keyword>
<comment type="subcellular location">
    <subcellularLocation>
        <location evidence="1">Membrane</location>
        <topology evidence="1">Multi-pass membrane protein</topology>
    </subcellularLocation>
</comment>
<feature type="transmembrane region" description="Helical" evidence="11">
    <location>
        <begin position="381"/>
        <end position="404"/>
    </location>
</feature>
<evidence type="ECO:0000256" key="4">
    <source>
        <dbReference type="ARBA" id="ARBA00022692"/>
    </source>
</evidence>
<evidence type="ECO:0000256" key="3">
    <source>
        <dbReference type="ARBA" id="ARBA00022449"/>
    </source>
</evidence>
<evidence type="ECO:0000256" key="1">
    <source>
        <dbReference type="ARBA" id="ARBA00004141"/>
    </source>
</evidence>
<dbReference type="KEGG" id="tasa:A1Q1_01182"/>
<feature type="transmembrane region" description="Helical" evidence="11">
    <location>
        <begin position="449"/>
        <end position="471"/>
    </location>
</feature>
<dbReference type="VEuPathDB" id="FungiDB:A1Q1_01182"/>
<evidence type="ECO:0000313" key="13">
    <source>
        <dbReference type="EMBL" id="EJT49684.1"/>
    </source>
</evidence>
<organism evidence="13 14">
    <name type="scientific">Trichosporon asahii var. asahii (strain ATCC 90039 / CBS 2479 / JCM 2466 / KCTC 7840 / NBRC 103889/ NCYC 2677 / UAMH 7654)</name>
    <name type="common">Yeast</name>
    <dbReference type="NCBI Taxonomy" id="1186058"/>
    <lineage>
        <taxon>Eukaryota</taxon>
        <taxon>Fungi</taxon>
        <taxon>Dikarya</taxon>
        <taxon>Basidiomycota</taxon>
        <taxon>Agaricomycotina</taxon>
        <taxon>Tremellomycetes</taxon>
        <taxon>Trichosporonales</taxon>
        <taxon>Trichosporonaceae</taxon>
        <taxon>Trichosporon</taxon>
    </lineage>
</organism>
<evidence type="ECO:0000259" key="12">
    <source>
        <dbReference type="Pfam" id="PF00999"/>
    </source>
</evidence>
<comment type="caution">
    <text evidence="13">The sequence shown here is derived from an EMBL/GenBank/DDBJ whole genome shotgun (WGS) entry which is preliminary data.</text>
</comment>
<keyword evidence="5 11" id="KW-1133">Transmembrane helix</keyword>
<dbReference type="GeneID" id="25984696"/>
<evidence type="ECO:0000256" key="5">
    <source>
        <dbReference type="ARBA" id="ARBA00022989"/>
    </source>
</evidence>
<feature type="region of interest" description="Disordered" evidence="10">
    <location>
        <begin position="310"/>
        <end position="330"/>
    </location>
</feature>
<feature type="transmembrane region" description="Helical" evidence="11">
    <location>
        <begin position="416"/>
        <end position="437"/>
    </location>
</feature>
<evidence type="ECO:0000256" key="8">
    <source>
        <dbReference type="ARBA" id="ARBA00023136"/>
    </source>
</evidence>
<feature type="transmembrane region" description="Helical" evidence="11">
    <location>
        <begin position="12"/>
        <end position="31"/>
    </location>
</feature>
<dbReference type="GO" id="GO:0015297">
    <property type="term" value="F:antiporter activity"/>
    <property type="evidence" value="ECO:0007669"/>
    <property type="project" value="UniProtKB-KW"/>
</dbReference>
<feature type="transmembrane region" description="Helical" evidence="11">
    <location>
        <begin position="64"/>
        <end position="82"/>
    </location>
</feature>
<dbReference type="Pfam" id="PF00999">
    <property type="entry name" value="Na_H_Exchanger"/>
    <property type="match status" value="2"/>
</dbReference>
<feature type="transmembrane region" description="Helical" evidence="11">
    <location>
        <begin position="103"/>
        <end position="124"/>
    </location>
</feature>
<dbReference type="InterPro" id="IPR038770">
    <property type="entry name" value="Na+/solute_symporter_sf"/>
</dbReference>
<keyword evidence="6" id="KW-0915">Sodium</keyword>
<keyword evidence="7" id="KW-0406">Ion transport</keyword>
<dbReference type="OrthoDB" id="1288932at2759"/>
<reference evidence="13 14" key="1">
    <citation type="journal article" date="2012" name="Eukaryot. Cell">
        <title>Draft genome sequence of CBS 2479, the standard type strain of Trichosporon asahii.</title>
        <authorList>
            <person name="Yang R.Y."/>
            <person name="Li H.T."/>
            <person name="Zhu H."/>
            <person name="Zhou G.P."/>
            <person name="Wang M."/>
            <person name="Wang L."/>
        </authorList>
    </citation>
    <scope>NUCLEOTIDE SEQUENCE [LARGE SCALE GENOMIC DNA]</scope>
    <source>
        <strain evidence="14">ATCC 90039 / CBS 2479 / JCM 2466 / KCTC 7840 / NCYC 2677 / UAMH 7654</strain>
    </source>
</reference>
<keyword evidence="3" id="KW-0050">Antiport</keyword>
<feature type="transmembrane region" description="Helical" evidence="11">
    <location>
        <begin position="253"/>
        <end position="272"/>
    </location>
</feature>
<name>J6EYF4_TRIAS</name>
<dbReference type="GO" id="GO:0016020">
    <property type="term" value="C:membrane"/>
    <property type="evidence" value="ECO:0007669"/>
    <property type="project" value="UniProtKB-SubCell"/>
</dbReference>
<feature type="transmembrane region" description="Helical" evidence="11">
    <location>
        <begin position="210"/>
        <end position="232"/>
    </location>
</feature>
<feature type="transmembrane region" description="Helical" evidence="11">
    <location>
        <begin position="38"/>
        <end position="58"/>
    </location>
</feature>
<dbReference type="GO" id="GO:0006814">
    <property type="term" value="P:sodium ion transport"/>
    <property type="evidence" value="ECO:0007669"/>
    <property type="project" value="UniProtKB-KW"/>
</dbReference>
<feature type="transmembrane region" description="Helical" evidence="11">
    <location>
        <begin position="354"/>
        <end position="375"/>
    </location>
</feature>
<evidence type="ECO:0000256" key="11">
    <source>
        <dbReference type="SAM" id="Phobius"/>
    </source>
</evidence>
<evidence type="ECO:0000256" key="7">
    <source>
        <dbReference type="ARBA" id="ARBA00023065"/>
    </source>
</evidence>